<keyword evidence="7" id="KW-0472">Membrane</keyword>
<feature type="transmembrane region" description="Helical" evidence="7">
    <location>
        <begin position="190"/>
        <end position="210"/>
    </location>
</feature>
<evidence type="ECO:0000256" key="5">
    <source>
        <dbReference type="ARBA" id="ARBA00023157"/>
    </source>
</evidence>
<keyword evidence="9" id="KW-1185">Reference proteome</keyword>
<keyword evidence="7" id="KW-0812">Transmembrane</keyword>
<evidence type="ECO:0000256" key="2">
    <source>
        <dbReference type="ARBA" id="ARBA00022529"/>
    </source>
</evidence>
<keyword evidence="5" id="KW-1015">Disulfide bond</keyword>
<dbReference type="GO" id="GO:0042742">
    <property type="term" value="P:defense response to bacterium"/>
    <property type="evidence" value="ECO:0007669"/>
    <property type="project" value="UniProtKB-KW"/>
</dbReference>
<comment type="similarity">
    <text evidence="1">Belongs to the neocarzinostatin family.</text>
</comment>
<feature type="region of interest" description="Disordered" evidence="6">
    <location>
        <begin position="1"/>
        <end position="20"/>
    </location>
</feature>
<comment type="caution">
    <text evidence="8">The sequence shown here is derived from an EMBL/GenBank/DDBJ whole genome shotgun (WGS) entry which is preliminary data.</text>
</comment>
<proteinExistence type="inferred from homology"/>
<evidence type="ECO:0000313" key="9">
    <source>
        <dbReference type="Proteomes" id="UP000307808"/>
    </source>
</evidence>
<keyword evidence="2" id="KW-0929">Antimicrobial</keyword>
<dbReference type="AlphaFoldDB" id="A0A4U2YNE7"/>
<accession>A0A4U2YNE7</accession>
<evidence type="ECO:0000313" key="8">
    <source>
        <dbReference type="EMBL" id="TKI62789.1"/>
    </source>
</evidence>
<keyword evidence="7" id="KW-1133">Transmembrane helix</keyword>
<feature type="compositionally biased region" description="Basic residues" evidence="6">
    <location>
        <begin position="1"/>
        <end position="11"/>
    </location>
</feature>
<dbReference type="InterPro" id="IPR027273">
    <property type="entry name" value="Neocarzinostatin-like"/>
</dbReference>
<keyword evidence="3" id="KW-0044">Antibiotic</keyword>
<evidence type="ECO:0000256" key="7">
    <source>
        <dbReference type="SAM" id="Phobius"/>
    </source>
</evidence>
<reference evidence="8 9" key="1">
    <citation type="submission" date="2019-04" db="EMBL/GenBank/DDBJ databases">
        <authorList>
            <person name="Dong K."/>
        </authorList>
    </citation>
    <scope>NUCLEOTIDE SEQUENCE [LARGE SCALE GENOMIC DNA]</scope>
    <source>
        <strain evidence="9">dk3543</strain>
    </source>
</reference>
<dbReference type="GO" id="GO:0003677">
    <property type="term" value="F:DNA binding"/>
    <property type="evidence" value="ECO:0007669"/>
    <property type="project" value="UniProtKB-KW"/>
</dbReference>
<dbReference type="OrthoDB" id="3294823at2"/>
<dbReference type="Pfam" id="PF00960">
    <property type="entry name" value="Neocarzinostat"/>
    <property type="match status" value="1"/>
</dbReference>
<dbReference type="NCBIfam" id="TIGR01167">
    <property type="entry name" value="LPXTG_anchor"/>
    <property type="match status" value="1"/>
</dbReference>
<evidence type="ECO:0000256" key="6">
    <source>
        <dbReference type="SAM" id="MobiDB-lite"/>
    </source>
</evidence>
<dbReference type="EMBL" id="SZPY01000002">
    <property type="protein sequence ID" value="TKI62789.1"/>
    <property type="molecule type" value="Genomic_DNA"/>
</dbReference>
<organism evidence="8 9">
    <name type="scientific">Nocardioides jishulii</name>
    <dbReference type="NCBI Taxonomy" id="2575440"/>
    <lineage>
        <taxon>Bacteria</taxon>
        <taxon>Bacillati</taxon>
        <taxon>Actinomycetota</taxon>
        <taxon>Actinomycetes</taxon>
        <taxon>Propionibacteriales</taxon>
        <taxon>Nocardioidaceae</taxon>
        <taxon>Nocardioides</taxon>
    </lineage>
</organism>
<keyword evidence="4" id="KW-0238">DNA-binding</keyword>
<evidence type="ECO:0000256" key="4">
    <source>
        <dbReference type="ARBA" id="ARBA00023125"/>
    </source>
</evidence>
<protein>
    <submittedName>
        <fullName evidence="8">LPXTG cell wall anchor domain-containing protein</fullName>
    </submittedName>
</protein>
<evidence type="ECO:0000256" key="1">
    <source>
        <dbReference type="ARBA" id="ARBA00010648"/>
    </source>
</evidence>
<name>A0A4U2YNE7_9ACTN</name>
<dbReference type="Proteomes" id="UP000307808">
    <property type="component" value="Unassembled WGS sequence"/>
</dbReference>
<dbReference type="Gene3D" id="2.60.40.230">
    <property type="entry name" value="Neocarzinostatin-like"/>
    <property type="match status" value="1"/>
</dbReference>
<gene>
    <name evidence="8" type="ORF">FC770_08470</name>
</gene>
<dbReference type="SUPFAM" id="SSF49319">
    <property type="entry name" value="Actinoxanthin-like"/>
    <property type="match status" value="1"/>
</dbReference>
<dbReference type="InterPro" id="IPR002186">
    <property type="entry name" value="Neocarzinostatin_fam"/>
</dbReference>
<evidence type="ECO:0000256" key="3">
    <source>
        <dbReference type="ARBA" id="ARBA00023022"/>
    </source>
</evidence>
<sequence>MSPPTGRRRRTPRGESVRKTPKKLSKALISAVALFFVTFVAAPPAFASATLDISATQGLKDGQQVTISGSGFKPGLKSIAIGQCIDGMKGPSDCNTAGGATFVDADASGKIPTTQIVVKEKFGSFDCTKQKCVIGAQPLPNAVDAATVAANTFYSDITFGEVAAAPAPSAAPAPTAGGENLPKTGPGDELATIVFFGVLLFLLGGATLWFTPRRGRGIA</sequence>